<name>A0A166JQQ7_LACLC</name>
<dbReference type="RefSeq" id="WP_063281771.1">
    <property type="nucleotide sequence ID" value="NZ_LIYF01000020.1"/>
</dbReference>
<reference evidence="3 4" key="1">
    <citation type="submission" date="2015-08" db="EMBL/GenBank/DDBJ databases">
        <title>Draft Genome Sequences of 11 Lactococcus lactis subspecies cremoris strains.</title>
        <authorList>
            <person name="Wels M."/>
            <person name="Backus L."/>
            <person name="Boekhorst J."/>
            <person name="Dijkstra A."/>
            <person name="Beerthuizen M."/>
            <person name="Siezen R."/>
            <person name="Bachmann H."/>
            <person name="Van Hijum S."/>
        </authorList>
    </citation>
    <scope>NUCLEOTIDE SEQUENCE [LARGE SCALE GENOMIC DNA]</scope>
    <source>
        <strain evidence="3 4">KW10</strain>
    </source>
</reference>
<evidence type="ECO:0000256" key="1">
    <source>
        <dbReference type="SAM" id="MobiDB-lite"/>
    </source>
</evidence>
<comment type="caution">
    <text evidence="3">The sequence shown here is derived from an EMBL/GenBank/DDBJ whole genome shotgun (WGS) entry which is preliminary data.</text>
</comment>
<evidence type="ECO:0000313" key="3">
    <source>
        <dbReference type="EMBL" id="KZK06516.1"/>
    </source>
</evidence>
<gene>
    <name evidence="3" type="ORF">AB996_1292</name>
</gene>
<dbReference type="EMBL" id="LIYF01000020">
    <property type="protein sequence ID" value="KZK06516.1"/>
    <property type="molecule type" value="Genomic_DNA"/>
</dbReference>
<keyword evidence="2" id="KW-0812">Transmembrane</keyword>
<feature type="region of interest" description="Disordered" evidence="1">
    <location>
        <begin position="200"/>
        <end position="222"/>
    </location>
</feature>
<organism evidence="3 4">
    <name type="scientific">Lactococcus lactis subsp. cremoris</name>
    <name type="common">Streptococcus cremoris</name>
    <dbReference type="NCBI Taxonomy" id="1359"/>
    <lineage>
        <taxon>Bacteria</taxon>
        <taxon>Bacillati</taxon>
        <taxon>Bacillota</taxon>
        <taxon>Bacilli</taxon>
        <taxon>Lactobacillales</taxon>
        <taxon>Streptococcaceae</taxon>
        <taxon>Lactococcus</taxon>
    </lineage>
</organism>
<keyword evidence="2" id="KW-0472">Membrane</keyword>
<proteinExistence type="predicted"/>
<feature type="transmembrane region" description="Helical" evidence="2">
    <location>
        <begin position="15"/>
        <end position="37"/>
    </location>
</feature>
<accession>A0A166JQQ7</accession>
<protein>
    <submittedName>
        <fullName evidence="3">Uncharacterized protein</fullName>
    </submittedName>
</protein>
<feature type="region of interest" description="Disordered" evidence="1">
    <location>
        <begin position="49"/>
        <end position="85"/>
    </location>
</feature>
<keyword evidence="2" id="KW-1133">Transmembrane helix</keyword>
<feature type="compositionally biased region" description="Low complexity" evidence="1">
    <location>
        <begin position="63"/>
        <end position="85"/>
    </location>
</feature>
<dbReference type="PATRIC" id="fig|1359.32.peg.1460"/>
<dbReference type="AlphaFoldDB" id="A0A166JQQ7"/>
<evidence type="ECO:0000256" key="2">
    <source>
        <dbReference type="SAM" id="Phobius"/>
    </source>
</evidence>
<dbReference type="Proteomes" id="UP000076519">
    <property type="component" value="Unassembled WGS sequence"/>
</dbReference>
<sequence length="222" mass="23962">MAKHSKVSSKNNKKIIAIISLSVILIIAFGVIAYQVFYPHKTSDKVTSFAQTSSSKESKSTKSDSSQESTSSSSTSSAPSTSQSTSTAMSWTALTDKQKDAVYAQWINNAQGKFDIYTGETYRIYFVNAGPNGVSTYDDPVNVIQNTARIQINANGTYYLQVPDPSQTGLRMAQNPWPMVNWQTKETLTGAQLAAKYGSDTSLNSGSSQIKSINATPVPTGN</sequence>
<evidence type="ECO:0000313" key="4">
    <source>
        <dbReference type="Proteomes" id="UP000076519"/>
    </source>
</evidence>